<feature type="domain" description="Peroxin/Ferlin" evidence="7">
    <location>
        <begin position="250"/>
        <end position="328"/>
    </location>
</feature>
<dbReference type="InterPro" id="IPR006614">
    <property type="entry name" value="Peroxin/Ferlin"/>
</dbReference>
<dbReference type="Pfam" id="PF06398">
    <property type="entry name" value="Pex24p"/>
    <property type="match status" value="1"/>
</dbReference>
<evidence type="ECO:0000313" key="9">
    <source>
        <dbReference type="Proteomes" id="UP000292702"/>
    </source>
</evidence>
<keyword evidence="2 6" id="KW-0812">Transmembrane</keyword>
<dbReference type="AlphaFoldDB" id="A0A4R0RXT4"/>
<keyword evidence="9" id="KW-1185">Reference proteome</keyword>
<dbReference type="PANTHER" id="PTHR31679:SF2">
    <property type="entry name" value="PEROXISOMAL MEMBRANE PROTEIN PEX30-RELATED"/>
    <property type="match status" value="1"/>
</dbReference>
<evidence type="ECO:0000256" key="2">
    <source>
        <dbReference type="ARBA" id="ARBA00022692"/>
    </source>
</evidence>
<dbReference type="GO" id="GO:0012505">
    <property type="term" value="C:endomembrane system"/>
    <property type="evidence" value="ECO:0007669"/>
    <property type="project" value="UniProtKB-SubCell"/>
</dbReference>
<dbReference type="STRING" id="92696.A0A4R0RXT4"/>
<accession>A0A4R0RXT4</accession>
<evidence type="ECO:0000256" key="3">
    <source>
        <dbReference type="ARBA" id="ARBA00022989"/>
    </source>
</evidence>
<feature type="transmembrane region" description="Helical" evidence="6">
    <location>
        <begin position="63"/>
        <end position="91"/>
    </location>
</feature>
<evidence type="ECO:0000256" key="6">
    <source>
        <dbReference type="SAM" id="Phobius"/>
    </source>
</evidence>
<evidence type="ECO:0000313" key="8">
    <source>
        <dbReference type="EMBL" id="TCD67854.1"/>
    </source>
</evidence>
<feature type="compositionally biased region" description="Low complexity" evidence="5">
    <location>
        <begin position="472"/>
        <end position="484"/>
    </location>
</feature>
<evidence type="ECO:0000256" key="1">
    <source>
        <dbReference type="ARBA" id="ARBA00004127"/>
    </source>
</evidence>
<organism evidence="8 9">
    <name type="scientific">Steccherinum ochraceum</name>
    <dbReference type="NCBI Taxonomy" id="92696"/>
    <lineage>
        <taxon>Eukaryota</taxon>
        <taxon>Fungi</taxon>
        <taxon>Dikarya</taxon>
        <taxon>Basidiomycota</taxon>
        <taxon>Agaricomycotina</taxon>
        <taxon>Agaricomycetes</taxon>
        <taxon>Polyporales</taxon>
        <taxon>Steccherinaceae</taxon>
        <taxon>Steccherinum</taxon>
    </lineage>
</organism>
<name>A0A4R0RXT4_9APHY</name>
<feature type="compositionally biased region" description="Low complexity" evidence="5">
    <location>
        <begin position="508"/>
        <end position="522"/>
    </location>
</feature>
<proteinExistence type="predicted"/>
<feature type="region of interest" description="Disordered" evidence="5">
    <location>
        <begin position="466"/>
        <end position="522"/>
    </location>
</feature>
<evidence type="ECO:0000256" key="5">
    <source>
        <dbReference type="SAM" id="MobiDB-lite"/>
    </source>
</evidence>
<feature type="compositionally biased region" description="Low complexity" evidence="5">
    <location>
        <begin position="558"/>
        <end position="568"/>
    </location>
</feature>
<feature type="transmembrane region" description="Helical" evidence="6">
    <location>
        <begin position="20"/>
        <end position="42"/>
    </location>
</feature>
<dbReference type="Proteomes" id="UP000292702">
    <property type="component" value="Unassembled WGS sequence"/>
</dbReference>
<protein>
    <recommendedName>
        <fullName evidence="7">Peroxin/Ferlin domain-containing protein</fullName>
    </recommendedName>
</protein>
<dbReference type="InterPro" id="IPR010482">
    <property type="entry name" value="TECPR1-like_DysF"/>
</dbReference>
<gene>
    <name evidence="8" type="ORF">EIP91_011851</name>
</gene>
<keyword evidence="3 6" id="KW-1133">Transmembrane helix</keyword>
<dbReference type="OrthoDB" id="5586090at2759"/>
<keyword evidence="4 6" id="KW-0472">Membrane</keyword>
<feature type="compositionally biased region" description="Polar residues" evidence="5">
    <location>
        <begin position="486"/>
        <end position="500"/>
    </location>
</feature>
<evidence type="ECO:0000256" key="4">
    <source>
        <dbReference type="ARBA" id="ARBA00023136"/>
    </source>
</evidence>
<dbReference type="GO" id="GO:0005778">
    <property type="term" value="C:peroxisomal membrane"/>
    <property type="evidence" value="ECO:0007669"/>
    <property type="project" value="TreeGrafter"/>
</dbReference>
<reference evidence="8 9" key="1">
    <citation type="submission" date="2018-11" db="EMBL/GenBank/DDBJ databases">
        <title>Genome assembly of Steccherinum ochraceum LE-BIN_3174, the white-rot fungus of the Steccherinaceae family (The Residual Polyporoid clade, Polyporales, Basidiomycota).</title>
        <authorList>
            <person name="Fedorova T.V."/>
            <person name="Glazunova O.A."/>
            <person name="Landesman E.O."/>
            <person name="Moiseenko K.V."/>
            <person name="Psurtseva N.V."/>
            <person name="Savinova O.S."/>
            <person name="Shakhova N.V."/>
            <person name="Tyazhelova T.V."/>
            <person name="Vasina D.V."/>
        </authorList>
    </citation>
    <scope>NUCLEOTIDE SEQUENCE [LARGE SCALE GENOMIC DNA]</scope>
    <source>
        <strain evidence="8 9">LE-BIN_3174</strain>
    </source>
</reference>
<feature type="region of interest" description="Disordered" evidence="5">
    <location>
        <begin position="367"/>
        <end position="410"/>
    </location>
</feature>
<comment type="subcellular location">
    <subcellularLocation>
        <location evidence="1">Endomembrane system</location>
        <topology evidence="1">Multi-pass membrane protein</topology>
    </subcellularLocation>
</comment>
<feature type="compositionally biased region" description="Gly residues" evidence="5">
    <location>
        <begin position="386"/>
        <end position="395"/>
    </location>
</feature>
<dbReference type="InterPro" id="IPR052646">
    <property type="entry name" value="Peroxisomal_PEX28-32"/>
</dbReference>
<feature type="region of interest" description="Disordered" evidence="5">
    <location>
        <begin position="541"/>
        <end position="568"/>
    </location>
</feature>
<comment type="caution">
    <text evidence="8">The sequence shown here is derived from an EMBL/GenBank/DDBJ whole genome shotgun (WGS) entry which is preliminary data.</text>
</comment>
<dbReference type="PANTHER" id="PTHR31679">
    <property type="entry name" value="PEROXISOMAL MEMBRANE PROTEIN PEX30-RELATED"/>
    <property type="match status" value="1"/>
</dbReference>
<evidence type="ECO:0000259" key="7">
    <source>
        <dbReference type="SMART" id="SM00693"/>
    </source>
</evidence>
<dbReference type="EMBL" id="RWJN01000083">
    <property type="protein sequence ID" value="TCD67854.1"/>
    <property type="molecule type" value="Genomic_DNA"/>
</dbReference>
<sequence length="568" mass="61824">MPKPSHDAPMDVQHQSFTDFLSSVPSPLVTVLVGLGPFIASVRHIVDIVSWKSSWEESWLTIALWWAACLFGDVALRYVLPLALIAVLFVARWSGRPNTQRPPVTEDTLQRTIADLTAINVLLPHIPSTPHTTLPVLLRVAALLYLPYLSLIYLVRLRILIGIAGTLALTWRARWATLVRRGLWRSAWIRWGTYHLWSRLSGTPLPPRIYSPQTLLAHQSSQFIKEKKKDIGSSGATSAFGDEKTESKHEIRFLFTVYENQRWWVGLDWTAALLPGERPSWCSGTQQPVAPPSAFSLPANATAYLLEGTTRMKRTATWRWEEEEWRVLQCKEDGTGLTRVERPVPSGEDLVPHAGANRILKAATGKMRQASMGGVEGVQGQEDGESGAGGAGGQSGKVERTGSSMSTTKAAEVDEEVFTDADGWVYGDNKWEHGSSKGGMGKYTRYRRWTRIAVLTETIEPVAAGELGIQKPQPQSSNSNPLPSIIATSPTFPGQLSLTSPPAPPKETAVTTSSPTSTSAFSALQCEDASRLKQRLQSVVKKTTMGLGGGGGGHGRSESGASVEAAAS</sequence>
<dbReference type="SMART" id="SM00693">
    <property type="entry name" value="DysFN"/>
    <property type="match status" value="1"/>
</dbReference>
<dbReference type="GO" id="GO:0007031">
    <property type="term" value="P:peroxisome organization"/>
    <property type="evidence" value="ECO:0007669"/>
    <property type="project" value="UniProtKB-ARBA"/>
</dbReference>